<sequence>MIMSWLWNSMQPEISGTYMFLTIAKDIWEAAKQCYSKVQFAAQIYELKTKISSTKQGSLAKSGRRLVMLENKTREASALAAKRVMRLPQMGGGNGAEMGRNSKEGGKCGSKDSDEYIFESLDLESEPNSTIELVVELVKPKFVNESVSVGNENETTTQPLQVYIRWNKSILPLPPTQASTPSVSPNMELETKTHIHIQQIIPDQDQPIAVRK</sequence>
<comment type="caution">
    <text evidence="2">The sequence shown here is derived from an EMBL/GenBank/DDBJ whole genome shotgun (WGS) entry which is preliminary data.</text>
</comment>
<dbReference type="PANTHER" id="PTHR37610">
    <property type="entry name" value="CCHC-TYPE DOMAIN-CONTAINING PROTEIN"/>
    <property type="match status" value="1"/>
</dbReference>
<dbReference type="PANTHER" id="PTHR37610:SF92">
    <property type="entry name" value="RETROTRANSPOSON COPIA-LIKE N-TERMINAL DOMAIN-CONTAINING PROTEIN"/>
    <property type="match status" value="1"/>
</dbReference>
<evidence type="ECO:0000313" key="3">
    <source>
        <dbReference type="Proteomes" id="UP001168877"/>
    </source>
</evidence>
<feature type="compositionally biased region" description="Basic and acidic residues" evidence="1">
    <location>
        <begin position="100"/>
        <end position="110"/>
    </location>
</feature>
<accession>A0AA39W6G0</accession>
<organism evidence="2 3">
    <name type="scientific">Acer saccharum</name>
    <name type="common">Sugar maple</name>
    <dbReference type="NCBI Taxonomy" id="4024"/>
    <lineage>
        <taxon>Eukaryota</taxon>
        <taxon>Viridiplantae</taxon>
        <taxon>Streptophyta</taxon>
        <taxon>Embryophyta</taxon>
        <taxon>Tracheophyta</taxon>
        <taxon>Spermatophyta</taxon>
        <taxon>Magnoliopsida</taxon>
        <taxon>eudicotyledons</taxon>
        <taxon>Gunneridae</taxon>
        <taxon>Pentapetalae</taxon>
        <taxon>rosids</taxon>
        <taxon>malvids</taxon>
        <taxon>Sapindales</taxon>
        <taxon>Sapindaceae</taxon>
        <taxon>Hippocastanoideae</taxon>
        <taxon>Acereae</taxon>
        <taxon>Acer</taxon>
    </lineage>
</organism>
<reference evidence="2" key="2">
    <citation type="submission" date="2023-06" db="EMBL/GenBank/DDBJ databases">
        <authorList>
            <person name="Swenson N.G."/>
            <person name="Wegrzyn J.L."/>
            <person name="Mcevoy S.L."/>
        </authorList>
    </citation>
    <scope>NUCLEOTIDE SEQUENCE</scope>
    <source>
        <strain evidence="2">NS2018</strain>
        <tissue evidence="2">Leaf</tissue>
    </source>
</reference>
<name>A0AA39W6G0_ACESA</name>
<proteinExistence type="predicted"/>
<dbReference type="EMBL" id="JAUESC010000002">
    <property type="protein sequence ID" value="KAK0604540.1"/>
    <property type="molecule type" value="Genomic_DNA"/>
</dbReference>
<evidence type="ECO:0000313" key="2">
    <source>
        <dbReference type="EMBL" id="KAK0604540.1"/>
    </source>
</evidence>
<dbReference type="AlphaFoldDB" id="A0AA39W6G0"/>
<dbReference type="Proteomes" id="UP001168877">
    <property type="component" value="Unassembled WGS sequence"/>
</dbReference>
<feature type="region of interest" description="Disordered" evidence="1">
    <location>
        <begin position="90"/>
        <end position="110"/>
    </location>
</feature>
<keyword evidence="3" id="KW-1185">Reference proteome</keyword>
<evidence type="ECO:0000256" key="1">
    <source>
        <dbReference type="SAM" id="MobiDB-lite"/>
    </source>
</evidence>
<gene>
    <name evidence="2" type="ORF">LWI29_016667</name>
</gene>
<protein>
    <submittedName>
        <fullName evidence="2">Uncharacterized protein</fullName>
    </submittedName>
</protein>
<reference evidence="2" key="1">
    <citation type="journal article" date="2022" name="Plant J.">
        <title>Strategies of tolerance reflected in two North American maple genomes.</title>
        <authorList>
            <person name="McEvoy S.L."/>
            <person name="Sezen U.U."/>
            <person name="Trouern-Trend A."/>
            <person name="McMahon S.M."/>
            <person name="Schaberg P.G."/>
            <person name="Yang J."/>
            <person name="Wegrzyn J.L."/>
            <person name="Swenson N.G."/>
        </authorList>
    </citation>
    <scope>NUCLEOTIDE SEQUENCE</scope>
    <source>
        <strain evidence="2">NS2018</strain>
    </source>
</reference>